<dbReference type="OrthoDB" id="5368671at2"/>
<gene>
    <name evidence="6" type="ORF">NCTC12475_00733</name>
</gene>
<organism evidence="6 7">
    <name type="scientific">Campylobacter sputorum subsp. sputorum</name>
    <dbReference type="NCBI Taxonomy" id="32024"/>
    <lineage>
        <taxon>Bacteria</taxon>
        <taxon>Pseudomonadati</taxon>
        <taxon>Campylobacterota</taxon>
        <taxon>Epsilonproteobacteria</taxon>
        <taxon>Campylobacterales</taxon>
        <taxon>Campylobacteraceae</taxon>
        <taxon>Campylobacter</taxon>
    </lineage>
</organism>
<keyword evidence="7" id="KW-1185">Reference proteome</keyword>
<dbReference type="PANTHER" id="PTHR30250">
    <property type="entry name" value="PST FAMILY PREDICTED COLANIC ACID TRANSPORTER"/>
    <property type="match status" value="1"/>
</dbReference>
<evidence type="ECO:0000313" key="7">
    <source>
        <dbReference type="Proteomes" id="UP000254920"/>
    </source>
</evidence>
<dbReference type="PANTHER" id="PTHR30250:SF11">
    <property type="entry name" value="O-ANTIGEN TRANSPORTER-RELATED"/>
    <property type="match status" value="1"/>
</dbReference>
<keyword evidence="2" id="KW-1003">Cell membrane</keyword>
<dbReference type="STRING" id="32024.GCA_000788295_00006"/>
<dbReference type="GeneID" id="93091166"/>
<proteinExistence type="predicted"/>
<accession>A0A381DIN1</accession>
<evidence type="ECO:0000256" key="5">
    <source>
        <dbReference type="ARBA" id="ARBA00023136"/>
    </source>
</evidence>
<comment type="subcellular location">
    <subcellularLocation>
        <location evidence="1">Cell membrane</location>
        <topology evidence="1">Multi-pass membrane protein</topology>
    </subcellularLocation>
</comment>
<name>A0A381DIN1_9BACT</name>
<evidence type="ECO:0000313" key="6">
    <source>
        <dbReference type="EMBL" id="SUX10536.1"/>
    </source>
</evidence>
<dbReference type="RefSeq" id="WP_089182930.1">
    <property type="nucleotide sequence ID" value="NZ_CP043427.1"/>
</dbReference>
<protein>
    <submittedName>
        <fullName evidence="6">Polysaccharide biosynthesis protein</fullName>
    </submittedName>
</protein>
<evidence type="ECO:0000256" key="3">
    <source>
        <dbReference type="ARBA" id="ARBA00022692"/>
    </source>
</evidence>
<keyword evidence="5" id="KW-0472">Membrane</keyword>
<sequence>MSDLTKFIKSSSIYFFGSILNKLIAFFMLPLYTKYLSPSDYGEYDLSLVYVNLFIGICFIDIYIAVMKFLLDDSYKNIKNYKEKVLFAGFIVFLICLIFYIFSFYMFLNILNVKFMNSLIILGIIMYIHTIYSYICRAYGLNYIFVFSGVLSTIIGVILNLIFLIHFKLGYISLIYASIISIIFAILMMEINVKVFLKLRIGFGDFTFVKPMFYYSIPLISLAFSYWFAEFYGKFCIYKSIGLTENGYYAIALKFSMLLMLLINCFKMAWQEVNFSKILDQNLMGKYYTKAINEYIKFLLFGSSFLIIAIKIIFPFIVNSSYYEAFIYIPACLMVCICVGVYEFISNIINKINYNKYLPKISFIYLFINIIFVTFMVEKIGIFAIIFAFILEYIVACAMLIILIKKEFIIKIRFINILYILIFIITSYACYVSNLVFIAINFFFLVLFYAYVYKDILKNKKRVL</sequence>
<evidence type="ECO:0000256" key="2">
    <source>
        <dbReference type="ARBA" id="ARBA00022475"/>
    </source>
</evidence>
<dbReference type="EMBL" id="UFVD01000001">
    <property type="protein sequence ID" value="SUX10536.1"/>
    <property type="molecule type" value="Genomic_DNA"/>
</dbReference>
<reference evidence="6 7" key="1">
    <citation type="submission" date="2018-06" db="EMBL/GenBank/DDBJ databases">
        <authorList>
            <consortium name="Pathogen Informatics"/>
            <person name="Doyle S."/>
        </authorList>
    </citation>
    <scope>NUCLEOTIDE SEQUENCE [LARGE SCALE GENOMIC DNA]</scope>
    <source>
        <strain evidence="6 7">NCTC12475</strain>
    </source>
</reference>
<dbReference type="AlphaFoldDB" id="A0A381DIN1"/>
<dbReference type="GO" id="GO:0005886">
    <property type="term" value="C:plasma membrane"/>
    <property type="evidence" value="ECO:0007669"/>
    <property type="project" value="UniProtKB-SubCell"/>
</dbReference>
<keyword evidence="3" id="KW-0812">Transmembrane</keyword>
<keyword evidence="4" id="KW-1133">Transmembrane helix</keyword>
<evidence type="ECO:0000256" key="1">
    <source>
        <dbReference type="ARBA" id="ARBA00004651"/>
    </source>
</evidence>
<evidence type="ECO:0000256" key="4">
    <source>
        <dbReference type="ARBA" id="ARBA00022989"/>
    </source>
</evidence>
<dbReference type="Proteomes" id="UP000254920">
    <property type="component" value="Unassembled WGS sequence"/>
</dbReference>
<dbReference type="InterPro" id="IPR050833">
    <property type="entry name" value="Poly_Biosynth_Transport"/>
</dbReference>